<sequence>MLQDTWVAYDGENFTGNQYVLEEGHYPCLSAMGCPPGATFKSLRFIDVEASLIRQNPCTSKQLNIRLPQPSDPQHYVHNFPVPMKEFSEPTIILFEREDFKGKKIELNAETINLRSLGFSTQIRSVQVIGGIWVTYEYGNYRGLQFLLSPAEVPNWYEFSGCRQIGSLRPFVQ</sequence>
<dbReference type="Pfam" id="PF00030">
    <property type="entry name" value="Crystall"/>
    <property type="match status" value="2"/>
</dbReference>
<gene>
    <name evidence="4" type="primary">CRYBG1_3</name>
    <name evidence="4" type="ORF">P7K49_008401</name>
</gene>
<organism evidence="4 5">
    <name type="scientific">Saguinus oedipus</name>
    <name type="common">Cotton-top tamarin</name>
    <name type="synonym">Oedipomidas oedipus</name>
    <dbReference type="NCBI Taxonomy" id="9490"/>
    <lineage>
        <taxon>Eukaryota</taxon>
        <taxon>Metazoa</taxon>
        <taxon>Chordata</taxon>
        <taxon>Craniata</taxon>
        <taxon>Vertebrata</taxon>
        <taxon>Euteleostomi</taxon>
        <taxon>Mammalia</taxon>
        <taxon>Eutheria</taxon>
        <taxon>Euarchontoglires</taxon>
        <taxon>Primates</taxon>
        <taxon>Haplorrhini</taxon>
        <taxon>Platyrrhini</taxon>
        <taxon>Cebidae</taxon>
        <taxon>Callitrichinae</taxon>
        <taxon>Saguinus</taxon>
    </lineage>
</organism>
<proteinExistence type="inferred from homology"/>
<keyword evidence="5" id="KW-1185">Reference proteome</keyword>
<dbReference type="InterPro" id="IPR050252">
    <property type="entry name" value="Beta/Gamma-Crystallin"/>
</dbReference>
<feature type="non-terminal residue" evidence="4">
    <location>
        <position position="173"/>
    </location>
</feature>
<evidence type="ECO:0000259" key="3">
    <source>
        <dbReference type="PROSITE" id="PS50915"/>
    </source>
</evidence>
<feature type="domain" description="Beta/gamma crystallin 'Greek key'" evidence="3">
    <location>
        <begin position="90"/>
        <end position="130"/>
    </location>
</feature>
<dbReference type="PANTHER" id="PTHR11818:SF42">
    <property type="entry name" value="VOLTAGE-GATED HYDROGEN CHANNEL 1"/>
    <property type="match status" value="1"/>
</dbReference>
<evidence type="ECO:0000256" key="1">
    <source>
        <dbReference type="ARBA" id="ARBA00009646"/>
    </source>
</evidence>
<feature type="domain" description="Beta/gamma crystallin 'Greek key'" evidence="3">
    <location>
        <begin position="4"/>
        <end position="47"/>
    </location>
</feature>
<comment type="caution">
    <text evidence="4">The sequence shown here is derived from an EMBL/GenBank/DDBJ whole genome shotgun (WGS) entry which is preliminary data.</text>
</comment>
<accession>A0ABQ9VYD7</accession>
<evidence type="ECO:0000313" key="4">
    <source>
        <dbReference type="EMBL" id="KAK2114135.1"/>
    </source>
</evidence>
<dbReference type="SMART" id="SM00247">
    <property type="entry name" value="XTALbg"/>
    <property type="match status" value="2"/>
</dbReference>
<comment type="similarity">
    <text evidence="1">Belongs to the beta/gamma-crystallin family.</text>
</comment>
<dbReference type="Proteomes" id="UP001266305">
    <property type="component" value="Unassembled WGS sequence"/>
</dbReference>
<evidence type="ECO:0000313" key="5">
    <source>
        <dbReference type="Proteomes" id="UP001266305"/>
    </source>
</evidence>
<feature type="domain" description="Beta/gamma crystallin 'Greek key'" evidence="3">
    <location>
        <begin position="131"/>
        <end position="172"/>
    </location>
</feature>
<dbReference type="EMBL" id="JASSZA010000004">
    <property type="protein sequence ID" value="KAK2114135.1"/>
    <property type="molecule type" value="Genomic_DNA"/>
</dbReference>
<dbReference type="InterPro" id="IPR011024">
    <property type="entry name" value="G_crystallin-like"/>
</dbReference>
<protein>
    <submittedName>
        <fullName evidence="4">Beta/gamma crystallin domain-containing protein 1</fullName>
    </submittedName>
</protein>
<name>A0ABQ9VYD7_SAGOE</name>
<dbReference type="PROSITE" id="PS50915">
    <property type="entry name" value="CRYSTALLIN_BETA_GAMMA"/>
    <property type="match status" value="3"/>
</dbReference>
<dbReference type="Gene3D" id="2.60.20.10">
    <property type="entry name" value="Crystallins"/>
    <property type="match status" value="2"/>
</dbReference>
<dbReference type="PANTHER" id="PTHR11818">
    <property type="entry name" value="BETA/GAMMA CRYSTALLIN"/>
    <property type="match status" value="1"/>
</dbReference>
<dbReference type="InterPro" id="IPR001064">
    <property type="entry name" value="Beta/gamma_crystallin"/>
</dbReference>
<dbReference type="SUPFAM" id="SSF49695">
    <property type="entry name" value="gamma-Crystallin-like"/>
    <property type="match status" value="1"/>
</dbReference>
<reference evidence="4 5" key="1">
    <citation type="submission" date="2023-05" db="EMBL/GenBank/DDBJ databases">
        <title>B98-5 Cell Line De Novo Hybrid Assembly: An Optical Mapping Approach.</title>
        <authorList>
            <person name="Kananen K."/>
            <person name="Auerbach J.A."/>
            <person name="Kautto E."/>
            <person name="Blachly J.S."/>
        </authorList>
    </citation>
    <scope>NUCLEOTIDE SEQUENCE [LARGE SCALE GENOMIC DNA]</scope>
    <source>
        <strain evidence="4">B95-8</strain>
        <tissue evidence="4">Cell line</tissue>
    </source>
</reference>
<evidence type="ECO:0000256" key="2">
    <source>
        <dbReference type="ARBA" id="ARBA00022737"/>
    </source>
</evidence>
<keyword evidence="2" id="KW-0677">Repeat</keyword>